<evidence type="ECO:0008006" key="3">
    <source>
        <dbReference type="Google" id="ProtNLM"/>
    </source>
</evidence>
<dbReference type="RefSeq" id="WP_094265335.1">
    <property type="nucleotide sequence ID" value="NZ_NOWF01000009.1"/>
</dbReference>
<sequence>MKSIRGRALLSVICLILAAGCGTLPDPTTLLKKPSMQSKQQAMHQAVTQFLPQEAKLIVPSGPADISALQEKDLDGDGQQEIIAFYQKETFDYESYAMILKKKKGGWTLLTTIGGVGKKVNYADFRDLNGDGTPEFLFGLGDDESTQRELEVYTLKNGVTKNLMSRPYTELAVDDLDRDRKSEIILLIHDREKMKARAELYTFQSGRLRQTDTLAMEGGINGYLQVTTGRARQKQRGVFLDIGVGAHSSYTALLILEKGKLKNVFAPDRPEGTERITFRATGELSRDINGDGIVEVPLLQQPKGTDHLPLSEVPWITSWYQWDGGKKLNRLFQNYIDYRAGFSFRFPESWSDHVSIRRKESEGKGSVRFDFIGDNRRTTLLTIRYIPKTQWEERENDPQSQKGKGVLLKEKGGQVFLAEFPQEEPRLSSRVLQEYQKRRVTREEVKQRFSIVVSPTP</sequence>
<dbReference type="OrthoDB" id="1743319at2"/>
<keyword evidence="2" id="KW-1185">Reference proteome</keyword>
<name>A0A235B3G6_9BACL</name>
<comment type="caution">
    <text evidence="1">The sequence shown here is derived from an EMBL/GenBank/DDBJ whole genome shotgun (WGS) entry which is preliminary data.</text>
</comment>
<evidence type="ECO:0000313" key="1">
    <source>
        <dbReference type="EMBL" id="OYD06772.1"/>
    </source>
</evidence>
<dbReference type="PROSITE" id="PS51257">
    <property type="entry name" value="PROKAR_LIPOPROTEIN"/>
    <property type="match status" value="1"/>
</dbReference>
<dbReference type="EMBL" id="NOWF01000009">
    <property type="protein sequence ID" value="OYD06772.1"/>
    <property type="molecule type" value="Genomic_DNA"/>
</dbReference>
<dbReference type="Proteomes" id="UP000215459">
    <property type="component" value="Unassembled WGS sequence"/>
</dbReference>
<dbReference type="SUPFAM" id="SSF69318">
    <property type="entry name" value="Integrin alpha N-terminal domain"/>
    <property type="match status" value="1"/>
</dbReference>
<dbReference type="AlphaFoldDB" id="A0A235B3G6"/>
<protein>
    <recommendedName>
        <fullName evidence="3">VCBS repeat-containing protein</fullName>
    </recommendedName>
</protein>
<reference evidence="1 2" key="1">
    <citation type="submission" date="2017-07" db="EMBL/GenBank/DDBJ databases">
        <title>The genome sequence of Paludifilum halophilum highlights mechanisms for microbial adaptation to high salt environemnts.</title>
        <authorList>
            <person name="Belbahri L."/>
        </authorList>
    </citation>
    <scope>NUCLEOTIDE SEQUENCE [LARGE SCALE GENOMIC DNA]</scope>
    <source>
        <strain evidence="1 2">DSM 102817</strain>
    </source>
</reference>
<dbReference type="InterPro" id="IPR028994">
    <property type="entry name" value="Integrin_alpha_N"/>
</dbReference>
<evidence type="ECO:0000313" key="2">
    <source>
        <dbReference type="Proteomes" id="UP000215459"/>
    </source>
</evidence>
<organism evidence="1 2">
    <name type="scientific">Paludifilum halophilum</name>
    <dbReference type="NCBI Taxonomy" id="1642702"/>
    <lineage>
        <taxon>Bacteria</taxon>
        <taxon>Bacillati</taxon>
        <taxon>Bacillota</taxon>
        <taxon>Bacilli</taxon>
        <taxon>Bacillales</taxon>
        <taxon>Thermoactinomycetaceae</taxon>
        <taxon>Paludifilum</taxon>
    </lineage>
</organism>
<accession>A0A235B3G6</accession>
<proteinExistence type="predicted"/>
<gene>
    <name evidence="1" type="ORF">CHM34_14550</name>
</gene>